<evidence type="ECO:0000313" key="3">
    <source>
        <dbReference type="EMBL" id="ACY18737.1"/>
    </source>
</evidence>
<sequence>MMGARMLRHSYWLLAALLAAGCGADDSSAPDAAPAAPDASVDSGVLRPEGPGVSGVLRDDSGQPLGGAQILGCMATVCLFGQTEADGRFLFEVDPPAEIAIKTPEVLNRSPRRGATLCPVRLDDTALVDVGSVFVPTLPEGVPFGPASGDPQTLDAGDELTLTLRRGDLSPRIGDVLVDLAARRIPAAHIPALPELGGEEVLAVYAMHPFGAHSSSPIAVSVASSLPAGTPVKFRSISEIDGRLSEVALGQATGTALETDPDAGIHELSWLVVSR</sequence>
<evidence type="ECO:0008006" key="5">
    <source>
        <dbReference type="Google" id="ProtNLM"/>
    </source>
</evidence>
<evidence type="ECO:0000256" key="1">
    <source>
        <dbReference type="SAM" id="MobiDB-lite"/>
    </source>
</evidence>
<gene>
    <name evidence="3" type="ordered locus">Hoch_6266</name>
</gene>
<organism evidence="3 4">
    <name type="scientific">Haliangium ochraceum (strain DSM 14365 / JCM 11303 / SMP-2)</name>
    <dbReference type="NCBI Taxonomy" id="502025"/>
    <lineage>
        <taxon>Bacteria</taxon>
        <taxon>Pseudomonadati</taxon>
        <taxon>Myxococcota</taxon>
        <taxon>Polyangia</taxon>
        <taxon>Haliangiales</taxon>
        <taxon>Kofleriaceae</taxon>
        <taxon>Haliangium</taxon>
    </lineage>
</organism>
<feature type="region of interest" description="Disordered" evidence="1">
    <location>
        <begin position="28"/>
        <end position="59"/>
    </location>
</feature>
<evidence type="ECO:0000313" key="4">
    <source>
        <dbReference type="Proteomes" id="UP000001880"/>
    </source>
</evidence>
<accession>D0LMQ0</accession>
<keyword evidence="2" id="KW-0732">Signal</keyword>
<dbReference type="EMBL" id="CP001804">
    <property type="protein sequence ID" value="ACY18737.1"/>
    <property type="molecule type" value="Genomic_DNA"/>
</dbReference>
<dbReference type="PROSITE" id="PS51257">
    <property type="entry name" value="PROKAR_LIPOPROTEIN"/>
    <property type="match status" value="1"/>
</dbReference>
<dbReference type="KEGG" id="hoh:Hoch_6266"/>
<feature type="compositionally biased region" description="Low complexity" evidence="1">
    <location>
        <begin position="28"/>
        <end position="44"/>
    </location>
</feature>
<evidence type="ECO:0000256" key="2">
    <source>
        <dbReference type="SAM" id="SignalP"/>
    </source>
</evidence>
<name>D0LMQ0_HALO1</name>
<proteinExistence type="predicted"/>
<feature type="chain" id="PRO_5003011513" description="Carboxypeptidase regulatory-like domain-containing protein" evidence="2">
    <location>
        <begin position="25"/>
        <end position="275"/>
    </location>
</feature>
<keyword evidence="4" id="KW-1185">Reference proteome</keyword>
<dbReference type="STRING" id="502025.Hoch_6266"/>
<dbReference type="Proteomes" id="UP000001880">
    <property type="component" value="Chromosome"/>
</dbReference>
<dbReference type="HOGENOM" id="CLU_1011090_0_0_7"/>
<protein>
    <recommendedName>
        <fullName evidence="5">Carboxypeptidase regulatory-like domain-containing protein</fullName>
    </recommendedName>
</protein>
<reference evidence="3 4" key="1">
    <citation type="journal article" date="2010" name="Stand. Genomic Sci.">
        <title>Complete genome sequence of Haliangium ochraceum type strain (SMP-2).</title>
        <authorList>
            <consortium name="US DOE Joint Genome Institute (JGI-PGF)"/>
            <person name="Ivanova N."/>
            <person name="Daum C."/>
            <person name="Lang E."/>
            <person name="Abt B."/>
            <person name="Kopitz M."/>
            <person name="Saunders E."/>
            <person name="Lapidus A."/>
            <person name="Lucas S."/>
            <person name="Glavina Del Rio T."/>
            <person name="Nolan M."/>
            <person name="Tice H."/>
            <person name="Copeland A."/>
            <person name="Cheng J.F."/>
            <person name="Chen F."/>
            <person name="Bruce D."/>
            <person name="Goodwin L."/>
            <person name="Pitluck S."/>
            <person name="Mavromatis K."/>
            <person name="Pati A."/>
            <person name="Mikhailova N."/>
            <person name="Chen A."/>
            <person name="Palaniappan K."/>
            <person name="Land M."/>
            <person name="Hauser L."/>
            <person name="Chang Y.J."/>
            <person name="Jeffries C.D."/>
            <person name="Detter J.C."/>
            <person name="Brettin T."/>
            <person name="Rohde M."/>
            <person name="Goker M."/>
            <person name="Bristow J."/>
            <person name="Markowitz V."/>
            <person name="Eisen J.A."/>
            <person name="Hugenholtz P."/>
            <person name="Kyrpides N.C."/>
            <person name="Klenk H.P."/>
        </authorList>
    </citation>
    <scope>NUCLEOTIDE SEQUENCE [LARGE SCALE GENOMIC DNA]</scope>
    <source>
        <strain evidence="4">DSM 14365 / CIP 107738 / JCM 11303 / AJ 13395 / SMP-2</strain>
    </source>
</reference>
<feature type="signal peptide" evidence="2">
    <location>
        <begin position="1"/>
        <end position="24"/>
    </location>
</feature>
<dbReference type="AlphaFoldDB" id="D0LMQ0"/>